<protein>
    <submittedName>
        <fullName evidence="1">Uncharacterized protein</fullName>
    </submittedName>
</protein>
<evidence type="ECO:0000313" key="1">
    <source>
        <dbReference type="EMBL" id="PYI29061.1"/>
    </source>
</evidence>
<accession>A0A2V5HZ24</accession>
<dbReference type="Proteomes" id="UP000248817">
    <property type="component" value="Unassembled WGS sequence"/>
</dbReference>
<dbReference type="EMBL" id="KZ825537">
    <property type="protein sequence ID" value="PYI29061.1"/>
    <property type="molecule type" value="Genomic_DNA"/>
</dbReference>
<dbReference type="AlphaFoldDB" id="A0A2V5HZ24"/>
<keyword evidence="2" id="KW-1185">Reference proteome</keyword>
<name>A0A2V5HZ24_9EURO</name>
<sequence length="377" mass="42304">MNASTKVSCPSFLHLPVEVRLQIYDRALNRTVPPHSLLRVCRQVREEVLSVVLRRRRFFERLDHFIAWVQQSPAHLLPLVRSIHVNCIVSSSLFAAPAPKPSTLWQEMYQSIVSTASTRLPTPVGPLTPSVVAEALAALTGVRDFGIFVMQNVAHSSSPQLLADQRLLLTTLGTRMPQIQKLELDIDFISLDFLRLFAAELHHLTISGYAAASDNNRNKDDVDKETNTIAIFRDLKHLQSLTLRNDMNTVLNRVADRDVSRLAPLVAVTPEVVRQMHPLQGFTIASTYDQHFESHFLTAAMISALLDTHANSLVNLEIWSDGQVTDEVAVELTKLLPRLAKLRTLRLHFRYSQALGLSLKDSVLPTVTCVDVQCERC</sequence>
<gene>
    <name evidence="1" type="ORF">BP00DRAFT_448760</name>
</gene>
<organism evidence="1 2">
    <name type="scientific">Aspergillus indologenus CBS 114.80</name>
    <dbReference type="NCBI Taxonomy" id="1450541"/>
    <lineage>
        <taxon>Eukaryota</taxon>
        <taxon>Fungi</taxon>
        <taxon>Dikarya</taxon>
        <taxon>Ascomycota</taxon>
        <taxon>Pezizomycotina</taxon>
        <taxon>Eurotiomycetes</taxon>
        <taxon>Eurotiomycetidae</taxon>
        <taxon>Eurotiales</taxon>
        <taxon>Aspergillaceae</taxon>
        <taxon>Aspergillus</taxon>
        <taxon>Aspergillus subgen. Circumdati</taxon>
    </lineage>
</organism>
<dbReference type="InterPro" id="IPR032675">
    <property type="entry name" value="LRR_dom_sf"/>
</dbReference>
<reference evidence="1 2" key="1">
    <citation type="submission" date="2018-02" db="EMBL/GenBank/DDBJ databases">
        <title>The genomes of Aspergillus section Nigri reveals drivers in fungal speciation.</title>
        <authorList>
            <consortium name="DOE Joint Genome Institute"/>
            <person name="Vesth T.C."/>
            <person name="Nybo J."/>
            <person name="Theobald S."/>
            <person name="Brandl J."/>
            <person name="Frisvad J.C."/>
            <person name="Nielsen K.F."/>
            <person name="Lyhne E.K."/>
            <person name="Kogle M.E."/>
            <person name="Kuo A."/>
            <person name="Riley R."/>
            <person name="Clum A."/>
            <person name="Nolan M."/>
            <person name="Lipzen A."/>
            <person name="Salamov A."/>
            <person name="Henrissat B."/>
            <person name="Wiebenga A."/>
            <person name="De vries R.P."/>
            <person name="Grigoriev I.V."/>
            <person name="Mortensen U.H."/>
            <person name="Andersen M.R."/>
            <person name="Baker S.E."/>
        </authorList>
    </citation>
    <scope>NUCLEOTIDE SEQUENCE [LARGE SCALE GENOMIC DNA]</scope>
    <source>
        <strain evidence="1 2">CBS 114.80</strain>
    </source>
</reference>
<dbReference type="Gene3D" id="3.80.10.10">
    <property type="entry name" value="Ribonuclease Inhibitor"/>
    <property type="match status" value="1"/>
</dbReference>
<evidence type="ECO:0000313" key="2">
    <source>
        <dbReference type="Proteomes" id="UP000248817"/>
    </source>
</evidence>
<proteinExistence type="predicted"/>